<feature type="domain" description="KA1" evidence="42">
    <location>
        <begin position="1674"/>
        <end position="1723"/>
    </location>
</feature>
<keyword evidence="15" id="KW-0732">Signal</keyword>
<dbReference type="InterPro" id="IPR036179">
    <property type="entry name" value="Ig-like_dom_sf"/>
</dbReference>
<evidence type="ECO:0000259" key="41">
    <source>
        <dbReference type="PROSITE" id="PS50011"/>
    </source>
</evidence>
<dbReference type="FunFam" id="1.10.510.10:FF:000200">
    <property type="entry name" value="inactive tyrosine-protein kinase 7"/>
    <property type="match status" value="1"/>
</dbReference>
<feature type="domain" description="Ig-like" evidence="43">
    <location>
        <begin position="227"/>
        <end position="313"/>
    </location>
</feature>
<evidence type="ECO:0000256" key="35">
    <source>
        <dbReference type="ARBA" id="ARBA00081457"/>
    </source>
</evidence>
<dbReference type="Pfam" id="PF00069">
    <property type="entry name" value="Pkinase"/>
    <property type="match status" value="1"/>
</dbReference>
<evidence type="ECO:0000256" key="6">
    <source>
        <dbReference type="ARBA" id="ARBA00011902"/>
    </source>
</evidence>
<feature type="domain" description="Protein kinase" evidence="41">
    <location>
        <begin position="1112"/>
        <end position="1363"/>
    </location>
</feature>
<dbReference type="GO" id="GO:0005524">
    <property type="term" value="F:ATP binding"/>
    <property type="evidence" value="ECO:0007669"/>
    <property type="project" value="UniProtKB-UniRule"/>
</dbReference>
<organism evidence="44 45">
    <name type="scientific">Labeo rohita</name>
    <name type="common">Indian major carp</name>
    <name type="synonym">Cyprinus rohita</name>
    <dbReference type="NCBI Taxonomy" id="84645"/>
    <lineage>
        <taxon>Eukaryota</taxon>
        <taxon>Metazoa</taxon>
        <taxon>Chordata</taxon>
        <taxon>Craniata</taxon>
        <taxon>Vertebrata</taxon>
        <taxon>Euteleostomi</taxon>
        <taxon>Actinopterygii</taxon>
        <taxon>Neopterygii</taxon>
        <taxon>Teleostei</taxon>
        <taxon>Ostariophysi</taxon>
        <taxon>Cypriniformes</taxon>
        <taxon>Cyprinidae</taxon>
        <taxon>Labeoninae</taxon>
        <taxon>Labeonini</taxon>
        <taxon>Labeo</taxon>
    </lineage>
</organism>
<keyword evidence="23" id="KW-0829">Tyrosine-protein kinase</keyword>
<evidence type="ECO:0000256" key="2">
    <source>
        <dbReference type="ARBA" id="ARBA00004279"/>
    </source>
</evidence>
<dbReference type="PANTHER" id="PTHR24346">
    <property type="entry name" value="MAP/MICROTUBULE AFFINITY-REGULATING KINASE"/>
    <property type="match status" value="1"/>
</dbReference>
<dbReference type="InterPro" id="IPR008266">
    <property type="entry name" value="Tyr_kinase_AS"/>
</dbReference>
<evidence type="ECO:0000256" key="20">
    <source>
        <dbReference type="ARBA" id="ARBA00022889"/>
    </source>
</evidence>
<evidence type="ECO:0000256" key="7">
    <source>
        <dbReference type="ARBA" id="ARBA00012513"/>
    </source>
</evidence>
<dbReference type="EMBL" id="QBIY01012535">
    <property type="protein sequence ID" value="RXN24471.1"/>
    <property type="molecule type" value="Genomic_DNA"/>
</dbReference>
<dbReference type="Gene3D" id="2.60.40.10">
    <property type="entry name" value="Immunoglobulins"/>
    <property type="match status" value="7"/>
</dbReference>
<dbReference type="FunFam" id="3.30.200.20:FF:000003">
    <property type="entry name" value="Non-specific serine/threonine protein kinase"/>
    <property type="match status" value="1"/>
</dbReference>
<evidence type="ECO:0000313" key="45">
    <source>
        <dbReference type="Proteomes" id="UP000290572"/>
    </source>
</evidence>
<feature type="domain" description="Ig-like" evidence="43">
    <location>
        <begin position="36"/>
        <end position="122"/>
    </location>
</feature>
<feature type="compositionally biased region" description="Low complexity" evidence="39">
    <location>
        <begin position="1487"/>
        <end position="1497"/>
    </location>
</feature>
<dbReference type="GO" id="GO:0030425">
    <property type="term" value="C:dendrite"/>
    <property type="evidence" value="ECO:0007669"/>
    <property type="project" value="UniProtKB-SubCell"/>
</dbReference>
<dbReference type="CDD" id="cd14072">
    <property type="entry name" value="STKc_MARK"/>
    <property type="match status" value="1"/>
</dbReference>
<keyword evidence="10" id="KW-0723">Serine/threonine-protein kinase</keyword>
<keyword evidence="17 38" id="KW-0547">Nucleotide-binding</keyword>
<dbReference type="InterPro" id="IPR007110">
    <property type="entry name" value="Ig-like_dom"/>
</dbReference>
<keyword evidence="16" id="KW-0677">Repeat</keyword>
<dbReference type="PANTHER" id="PTHR24346:SF21">
    <property type="entry name" value="SERINE_THREONINE-PROTEIN KINASE MARK1"/>
    <property type="match status" value="1"/>
</dbReference>
<keyword evidence="19 38" id="KW-0067">ATP-binding</keyword>
<evidence type="ECO:0000256" key="25">
    <source>
        <dbReference type="ARBA" id="ARBA00023170"/>
    </source>
</evidence>
<evidence type="ECO:0000256" key="1">
    <source>
        <dbReference type="ARBA" id="ARBA00004236"/>
    </source>
</evidence>
<keyword evidence="8" id="KW-1003">Cell membrane</keyword>
<evidence type="ECO:0000256" key="13">
    <source>
        <dbReference type="ARBA" id="ARBA00022687"/>
    </source>
</evidence>
<evidence type="ECO:0000256" key="27">
    <source>
        <dbReference type="ARBA" id="ARBA00023273"/>
    </source>
</evidence>
<evidence type="ECO:0000259" key="42">
    <source>
        <dbReference type="PROSITE" id="PS50032"/>
    </source>
</evidence>
<evidence type="ECO:0000256" key="36">
    <source>
        <dbReference type="ARBA" id="ARBA00081992"/>
    </source>
</evidence>
<dbReference type="Pfam" id="PF07679">
    <property type="entry name" value="I-set"/>
    <property type="match status" value="5"/>
</dbReference>
<dbReference type="InterPro" id="IPR020635">
    <property type="entry name" value="Tyr_kinase_cat_dom"/>
</dbReference>
<keyword evidence="9" id="KW-0963">Cytoplasm</keyword>
<proteinExistence type="evidence at protein level"/>
<dbReference type="PROSITE" id="PS00108">
    <property type="entry name" value="PROTEIN_KINASE_ST"/>
    <property type="match status" value="1"/>
</dbReference>
<evidence type="ECO:0000256" key="21">
    <source>
        <dbReference type="ARBA" id="ARBA00022989"/>
    </source>
</evidence>
<dbReference type="InterPro" id="IPR013783">
    <property type="entry name" value="Ig-like_fold"/>
</dbReference>
<feature type="transmembrane region" description="Helical" evidence="40">
    <location>
        <begin position="12"/>
        <end position="34"/>
    </location>
</feature>
<evidence type="ECO:0000256" key="19">
    <source>
        <dbReference type="ARBA" id="ARBA00022840"/>
    </source>
</evidence>
<dbReference type="InterPro" id="IPR017441">
    <property type="entry name" value="Protein_kinase_ATP_BS"/>
</dbReference>
<keyword evidence="25" id="KW-0675">Receptor</keyword>
<dbReference type="FunFam" id="1.10.8.10:FF:000005">
    <property type="entry name" value="Non-specific serine/threonine protein kinase"/>
    <property type="match status" value="1"/>
</dbReference>
<dbReference type="InterPro" id="IPR028375">
    <property type="entry name" value="KA1/Ssp2_C"/>
</dbReference>
<dbReference type="CDD" id="cd05046">
    <property type="entry name" value="PTK_CCK4"/>
    <property type="match status" value="1"/>
</dbReference>
<evidence type="ECO:0000256" key="33">
    <source>
        <dbReference type="ARBA" id="ARBA00071529"/>
    </source>
</evidence>
<evidence type="ECO:0000256" key="17">
    <source>
        <dbReference type="ARBA" id="ARBA00022741"/>
    </source>
</evidence>
<dbReference type="FunFam" id="2.60.40.10:FF:000377">
    <property type="entry name" value="Protein tyrosine kinase 7 (inactive)"/>
    <property type="match status" value="1"/>
</dbReference>
<dbReference type="SUPFAM" id="SSF48726">
    <property type="entry name" value="Immunoglobulin"/>
    <property type="match status" value="7"/>
</dbReference>
<evidence type="ECO:0000256" key="24">
    <source>
        <dbReference type="ARBA" id="ARBA00023157"/>
    </source>
</evidence>
<dbReference type="FunFam" id="2.60.40.10:FF:002150">
    <property type="entry name" value="Protein tyrosine kinase 7a"/>
    <property type="match status" value="1"/>
</dbReference>
<dbReference type="SUPFAM" id="SSF103243">
    <property type="entry name" value="KA1-like"/>
    <property type="match status" value="1"/>
</dbReference>
<evidence type="ECO:0000259" key="43">
    <source>
        <dbReference type="PROSITE" id="PS50835"/>
    </source>
</evidence>
<keyword evidence="18 44" id="KW-0418">Kinase</keyword>
<evidence type="ECO:0000256" key="38">
    <source>
        <dbReference type="PROSITE-ProRule" id="PRU10141"/>
    </source>
</evidence>
<evidence type="ECO:0000256" key="18">
    <source>
        <dbReference type="ARBA" id="ARBA00022777"/>
    </source>
</evidence>
<dbReference type="SMART" id="SM00408">
    <property type="entry name" value="IGc2"/>
    <property type="match status" value="7"/>
</dbReference>
<dbReference type="InterPro" id="IPR001245">
    <property type="entry name" value="Ser-Thr/Tyr_kinase_cat_dom"/>
</dbReference>
<comment type="catalytic activity">
    <reaction evidence="30">
        <text>L-seryl-[protein] + ATP = O-phospho-L-seryl-[protein] + ADP + H(+)</text>
        <dbReference type="Rhea" id="RHEA:17989"/>
        <dbReference type="Rhea" id="RHEA-COMP:9863"/>
        <dbReference type="Rhea" id="RHEA-COMP:11604"/>
        <dbReference type="ChEBI" id="CHEBI:15378"/>
        <dbReference type="ChEBI" id="CHEBI:29999"/>
        <dbReference type="ChEBI" id="CHEBI:30616"/>
        <dbReference type="ChEBI" id="CHEBI:83421"/>
        <dbReference type="ChEBI" id="CHEBI:456216"/>
        <dbReference type="EC" id="2.7.11.1"/>
    </reaction>
</comment>
<keyword evidence="27" id="KW-0966">Cell projection</keyword>
<dbReference type="GO" id="GO:0005737">
    <property type="term" value="C:cytoplasm"/>
    <property type="evidence" value="ECO:0007669"/>
    <property type="project" value="UniProtKB-SubCell"/>
</dbReference>
<evidence type="ECO:0000313" key="44">
    <source>
        <dbReference type="EMBL" id="RXN24471.1"/>
    </source>
</evidence>
<dbReference type="GO" id="GO:0004674">
    <property type="term" value="F:protein serine/threonine kinase activity"/>
    <property type="evidence" value="ECO:0007669"/>
    <property type="project" value="UniProtKB-KW"/>
</dbReference>
<keyword evidence="21 40" id="KW-1133">Transmembrane helix</keyword>
<dbReference type="Gene3D" id="3.30.310.80">
    <property type="entry name" value="Kinase associated domain 1, KA1"/>
    <property type="match status" value="1"/>
</dbReference>
<feature type="domain" description="Ig-like" evidence="43">
    <location>
        <begin position="315"/>
        <end position="402"/>
    </location>
</feature>
<keyword evidence="28" id="KW-0393">Immunoglobulin domain</keyword>
<evidence type="ECO:0000256" key="30">
    <source>
        <dbReference type="ARBA" id="ARBA00048679"/>
    </source>
</evidence>
<comment type="subcellular location">
    <subcellularLocation>
        <location evidence="1">Cell membrane</location>
    </subcellularLocation>
    <subcellularLocation>
        <location evidence="2">Cell projection</location>
        <location evidence="2">Dendrite</location>
    </subcellularLocation>
    <subcellularLocation>
        <location evidence="4">Cytoplasm</location>
    </subcellularLocation>
    <subcellularLocation>
        <location evidence="3">Membrane</location>
        <topology evidence="3">Single-pass type I membrane protein</topology>
    </subcellularLocation>
</comment>
<evidence type="ECO:0000256" key="28">
    <source>
        <dbReference type="ARBA" id="ARBA00023319"/>
    </source>
</evidence>
<evidence type="ECO:0000256" key="9">
    <source>
        <dbReference type="ARBA" id="ARBA00022490"/>
    </source>
</evidence>
<dbReference type="FunFam" id="2.60.40.10:FF:000343">
    <property type="entry name" value="inactive tyrosine-protein kinase 7"/>
    <property type="match status" value="1"/>
</dbReference>
<keyword evidence="26" id="KW-0325">Glycoprotein</keyword>
<dbReference type="Gene3D" id="1.10.8.10">
    <property type="entry name" value="DNA helicase RuvA subunit, C-terminal domain"/>
    <property type="match status" value="1"/>
</dbReference>
<dbReference type="PRINTS" id="PR00109">
    <property type="entry name" value="TYRKINASE"/>
</dbReference>
<evidence type="ECO:0000256" key="31">
    <source>
        <dbReference type="ARBA" id="ARBA00054424"/>
    </source>
</evidence>
<reference evidence="44 45" key="1">
    <citation type="submission" date="2018-03" db="EMBL/GenBank/DDBJ databases">
        <title>Draft genome sequence of Rohu Carp (Labeo rohita).</title>
        <authorList>
            <person name="Das P."/>
            <person name="Kushwaha B."/>
            <person name="Joshi C.G."/>
            <person name="Kumar D."/>
            <person name="Nagpure N.S."/>
            <person name="Sahoo L."/>
            <person name="Das S.P."/>
            <person name="Bit A."/>
            <person name="Patnaik S."/>
            <person name="Meher P.K."/>
            <person name="Jayasankar P."/>
            <person name="Koringa P.G."/>
            <person name="Patel N.V."/>
            <person name="Hinsu A.T."/>
            <person name="Kumar R."/>
            <person name="Pandey M."/>
            <person name="Agarwal S."/>
            <person name="Srivastava S."/>
            <person name="Singh M."/>
            <person name="Iquebal M.A."/>
            <person name="Jaiswal S."/>
            <person name="Angadi U.B."/>
            <person name="Kumar N."/>
            <person name="Raza M."/>
            <person name="Shah T.M."/>
            <person name="Rai A."/>
            <person name="Jena J.K."/>
        </authorList>
    </citation>
    <scope>NUCLEOTIDE SEQUENCE [LARGE SCALE GENOMIC DNA]</scope>
    <source>
        <strain evidence="44">DASCIFA01</strain>
        <tissue evidence="44">Testis</tissue>
    </source>
</reference>
<feature type="compositionally biased region" description="Basic and acidic residues" evidence="39">
    <location>
        <begin position="1451"/>
        <end position="1462"/>
    </location>
</feature>
<keyword evidence="12" id="KW-0808">Transferase</keyword>
<evidence type="ECO:0000256" key="34">
    <source>
        <dbReference type="ARBA" id="ARBA00072048"/>
    </source>
</evidence>
<feature type="domain" description="Ig-like" evidence="43">
    <location>
        <begin position="518"/>
        <end position="583"/>
    </location>
</feature>
<dbReference type="Gene3D" id="3.30.200.20">
    <property type="entry name" value="Phosphorylase Kinase, domain 1"/>
    <property type="match status" value="2"/>
</dbReference>
<dbReference type="Proteomes" id="UP000290572">
    <property type="component" value="Unassembled WGS sequence"/>
</dbReference>
<dbReference type="FunFam" id="3.30.200.20:FF:000167">
    <property type="entry name" value="Putative inactive tyrosine-protein kinase 7"/>
    <property type="match status" value="1"/>
</dbReference>
<dbReference type="InterPro" id="IPR003599">
    <property type="entry name" value="Ig_sub"/>
</dbReference>
<evidence type="ECO:0000256" key="3">
    <source>
        <dbReference type="ARBA" id="ARBA00004479"/>
    </source>
</evidence>
<dbReference type="InterPro" id="IPR003598">
    <property type="entry name" value="Ig_sub2"/>
</dbReference>
<gene>
    <name evidence="44" type="ORF">ROHU_006108</name>
</gene>
<evidence type="ECO:0000256" key="10">
    <source>
        <dbReference type="ARBA" id="ARBA00022527"/>
    </source>
</evidence>
<dbReference type="STRING" id="84645.A0A498MVE4"/>
<feature type="region of interest" description="Disordered" evidence="39">
    <location>
        <begin position="1441"/>
        <end position="1628"/>
    </location>
</feature>
<evidence type="ECO:0000256" key="12">
    <source>
        <dbReference type="ARBA" id="ARBA00022679"/>
    </source>
</evidence>
<feature type="compositionally biased region" description="Low complexity" evidence="39">
    <location>
        <begin position="1523"/>
        <end position="1544"/>
    </location>
</feature>
<keyword evidence="13" id="KW-0879">Wnt signaling pathway</keyword>
<dbReference type="SMART" id="SM00220">
    <property type="entry name" value="S_TKc"/>
    <property type="match status" value="2"/>
</dbReference>
<keyword evidence="24" id="KW-1015">Disulfide bond</keyword>
<name>A0A498MVE4_LABRO</name>
<dbReference type="Pfam" id="PF02149">
    <property type="entry name" value="KA1"/>
    <property type="match status" value="1"/>
</dbReference>
<evidence type="ECO:0000256" key="11">
    <source>
        <dbReference type="ARBA" id="ARBA00022553"/>
    </source>
</evidence>
<dbReference type="FunFam" id="1.10.510.10:FF:001032">
    <property type="entry name" value="KP78b, isoform A"/>
    <property type="match status" value="1"/>
</dbReference>
<dbReference type="GO" id="GO:0007155">
    <property type="term" value="P:cell adhesion"/>
    <property type="evidence" value="ECO:0007669"/>
    <property type="project" value="UniProtKB-KW"/>
</dbReference>
<dbReference type="Gene3D" id="1.10.510.10">
    <property type="entry name" value="Transferase(Phosphotransferase) domain 1"/>
    <property type="match status" value="2"/>
</dbReference>
<dbReference type="PROSITE" id="PS50011">
    <property type="entry name" value="PROTEIN_KINASE_DOM"/>
    <property type="match status" value="2"/>
</dbReference>
<dbReference type="GO" id="GO:0005911">
    <property type="term" value="C:cell-cell junction"/>
    <property type="evidence" value="ECO:0007669"/>
    <property type="project" value="UniProtKB-ARBA"/>
</dbReference>
<keyword evidence="11" id="KW-0597">Phosphoprotein</keyword>
<feature type="domain" description="Ig-like" evidence="43">
    <location>
        <begin position="585"/>
        <end position="674"/>
    </location>
</feature>
<evidence type="ECO:0000256" key="29">
    <source>
        <dbReference type="ARBA" id="ARBA00047899"/>
    </source>
</evidence>
<evidence type="ECO:0007829" key="46">
    <source>
        <dbReference type="PeptideAtlas" id="A0A498MVE4"/>
    </source>
</evidence>
<evidence type="ECO:0000256" key="40">
    <source>
        <dbReference type="SAM" id="Phobius"/>
    </source>
</evidence>
<dbReference type="GO" id="GO:0005886">
    <property type="term" value="C:plasma membrane"/>
    <property type="evidence" value="ECO:0007669"/>
    <property type="project" value="UniProtKB-SubCell"/>
</dbReference>
<dbReference type="FunFam" id="2.60.40.10:FF:000402">
    <property type="entry name" value="Protein tyrosine kinase 7 (inactive)"/>
    <property type="match status" value="1"/>
</dbReference>
<dbReference type="SMART" id="SM00409">
    <property type="entry name" value="IG"/>
    <property type="match status" value="7"/>
</dbReference>
<feature type="binding site" evidence="38">
    <location>
        <position position="1141"/>
    </location>
    <ligand>
        <name>ATP</name>
        <dbReference type="ChEBI" id="CHEBI:30616"/>
    </ligand>
</feature>
<dbReference type="SMART" id="SM00219">
    <property type="entry name" value="TyrKc"/>
    <property type="match status" value="2"/>
</dbReference>
<evidence type="ECO:0000256" key="32">
    <source>
        <dbReference type="ARBA" id="ARBA00063680"/>
    </source>
</evidence>
<feature type="compositionally biased region" description="Polar residues" evidence="39">
    <location>
        <begin position="1593"/>
        <end position="1604"/>
    </location>
</feature>
<evidence type="ECO:0000256" key="15">
    <source>
        <dbReference type="ARBA" id="ARBA00022729"/>
    </source>
</evidence>
<keyword evidence="22 40" id="KW-0472">Membrane</keyword>
<accession>A0A498MVE4</accession>
<feature type="domain" description="Ig-like" evidence="43">
    <location>
        <begin position="131"/>
        <end position="218"/>
    </location>
</feature>
<feature type="compositionally biased region" description="Basic and acidic residues" evidence="39">
    <location>
        <begin position="1615"/>
        <end position="1625"/>
    </location>
</feature>
<evidence type="ECO:0000256" key="26">
    <source>
        <dbReference type="ARBA" id="ARBA00023180"/>
    </source>
</evidence>
<dbReference type="Pfam" id="PF07714">
    <property type="entry name" value="PK_Tyr_Ser-Thr"/>
    <property type="match status" value="1"/>
</dbReference>
<evidence type="ECO:0000256" key="37">
    <source>
        <dbReference type="ARBA" id="ARBA00083279"/>
    </source>
</evidence>
<dbReference type="PROSITE" id="PS00107">
    <property type="entry name" value="PROTEIN_KINASE_ATP"/>
    <property type="match status" value="1"/>
</dbReference>
<keyword evidence="45" id="KW-1185">Reference proteome</keyword>
<evidence type="ECO:0000256" key="39">
    <source>
        <dbReference type="SAM" id="MobiDB-lite"/>
    </source>
</evidence>
<evidence type="ECO:0000256" key="14">
    <source>
        <dbReference type="ARBA" id="ARBA00022692"/>
    </source>
</evidence>
<comment type="function">
    <text evidence="31">Serine/threonine-protein kinase. Involved in the specific phosphorylation of microtubule-associated proteins for MAP2 and MAP4. Phosphorylates the microtubule-associated protein MAPT/TAU. Phosphorylates CDC25C on 'Ser-216'. Regulates localization and activity of some histone deacetylases by mediating phosphorylation of HDAC7, promoting subsequent interaction between HDAC7 and 14-3-3 and export from the nucleus. Regulates localization and activity of MITF by mediating its phosphorylation, promoting subsequent interaction between MITF and 14-3-3 and retention in the cytosol. Negatively regulates the Hippo signaling pathway and antagonizes the phosphorylation of LATS1. Cooperates with DLG5 to inhibit the kinase activity of STK3/MST2 toward LATS1. Phosphorylates PKP2 and KSR1.</text>
</comment>
<dbReference type="InterPro" id="IPR008271">
    <property type="entry name" value="Ser/Thr_kinase_AS"/>
</dbReference>
<sequence length="1723" mass="194044">MGLWTRRNERKLINAESVFLAFTLVAEVILVQAASFSFTKEPKSQDALHGRSAMLRCEVNDPQGVIYSWKHNGEEVTNSERRFLEGGNLKFTAIDRTLDSGNFQCFASKNSTAEEYHTGEASFNIKWLESGMVSLKSPESEADIQSSSQVVLRCNIDGHPRPTNRWHKDGTLLSEKNYKINNKDRTLTLPNASPDDNGVYYCCAKNAAGHVCSNDNFTLNIIDKSFPQPVVKPEDLVVMRNEEALFHCQFTAEPQPTVEWYHENELVTNKSRVFILSNGTLFITQVKQRNTGLYRCVAQGPRGPPVTLEASLRIAEIDEMMPKQSRVFTADSLERVPCRAPSGHPEPEVWWEHAGQRVPAEGRVYQDGLYLIFSPTRGEDSGIYTCFAQNKAGQKKQELTVTVATKPEWIQKPVDSQLEEGRAGYLHCHTRATPEPEVTWYRNMQPISAEDVRFKLFSNGTLRINNVEVYDGHLYSCESKTEAGRLNAQARVYVLERLKFTPTPQGYQCLELNKEGHLQCSAKGRQPPTIRWIRTDSSDIPAWVEQKGGTLHFTTVTRADAGNYTCLASNSQQGEIRAVVQLTVAVYVVFKLKPENTTVYQGHTAVLHCQATGDPPPFIQWKKKDKFLEADKSRFQKMPNGSLVIHDVSMEDTGSYTCIAGNSCNIAHTSAELYVVEKPVQHSLADDEKTPYKMIQTIGLSVGAAVAYIIIVLGLMFYCKQRRNAKRLQKGQDGDEREVECLNGDVQQNGHTTAEIQEEVALTNMAASGNNKRHSSQDKLHFPRNNLHTITTLGKGEFGEVLLAKAKSSEDEEETVVLVKSLQTRDEQMQLDFRRECDMFAKLSHANVARLLGICKEVEPHYMIMEYTDMGDLKQYLRVSKSKDEKVKVQPLSTKQKVSVCLQVARGMEHLSNQRFVHRDLAARNCLISSKRQIKVSALGLSKDVYNSEYYHYRQSWIPLRWLPSEAVFEDDFSTKTDVWSFGVLMWEVFSFGEMPYADLTDDKVLEALQEGKLKLSPPQGCPSRVFKLMVRCWAASPKDRLSFSDITTALSDLPSETYQFYRSLLVMAHTSVDGYTDTPAPPTKSASRQSLPRCRNSVASITDEQPHIGNYRLLKTIGKGNFAKVKLARHVLTGREVAVKIIDKTQLNPTSLQKLFREVRIMKVLNHPNIVKLFEVIETEKTLYLIMEYASGGEVFDYLVAHGRMKEKEARAKFRQIVSAVQYCHQKRIVHRDLKAENLLLDADMNIKIADFGFSNEFTIGSKLDTFCGSPPYAAPELFQGKKYDGPEVDVWSLGVILYTLVSGSLPFDGQNLKELRERVLRGKYRIPFYMSTDCENLLKKLLVLNPGKRGSLEQIMKDRWINVGHEEEELKPYTEPEPDFSDTKRIELMITMGFPKDEITEALVGQKYDEVMATLKEVIRCPPRTCVKVAPSIPPAVSYTKRSQANSVEGEKKEEWDASRKLPSSSSKGDMAVSPLVAQERRKSSTASGNSAAGGMTRRNTYVCERSSTDRYSAIPNGKDSSSTPRAPSTSPSAHSISSMTPDRTRFPRGTSSRSTFHGAQLRDRRSATYNGPPASPTLSHDTGALAQARRGTSSGFISKLTSKFGRRSGSGEPKEEGRDSKPRSLRFTWSMKTTSSMEPGDMMREIRKVLDANNCDYEQRERFLLFCVHGDARQDSLVQWEMEVCKLPRLSLNGVRFKRISGTSIAFKNIASKIANELKL</sequence>
<dbReference type="InterPro" id="IPR000719">
    <property type="entry name" value="Prot_kinase_dom"/>
</dbReference>
<evidence type="ECO:0000256" key="4">
    <source>
        <dbReference type="ARBA" id="ARBA00004496"/>
    </source>
</evidence>
<dbReference type="Pfam" id="PF13927">
    <property type="entry name" value="Ig_3"/>
    <property type="match status" value="2"/>
</dbReference>
<feature type="domain" description="Ig-like" evidence="43">
    <location>
        <begin position="407"/>
        <end position="493"/>
    </location>
</feature>
<keyword evidence="20" id="KW-0130">Cell adhesion</keyword>
<dbReference type="GO" id="GO:0035556">
    <property type="term" value="P:intracellular signal transduction"/>
    <property type="evidence" value="ECO:0007669"/>
    <property type="project" value="TreeGrafter"/>
</dbReference>
<dbReference type="InterPro" id="IPR011009">
    <property type="entry name" value="Kinase-like_dom_sf"/>
</dbReference>
<dbReference type="EC" id="2.7.11.1" evidence="7"/>
<keyword evidence="14 40" id="KW-0812">Transmembrane</keyword>
<dbReference type="PROSITE" id="PS00109">
    <property type="entry name" value="PROTEIN_KINASE_TYR"/>
    <property type="match status" value="1"/>
</dbReference>
<dbReference type="InterPro" id="IPR013098">
    <property type="entry name" value="Ig_I-set"/>
</dbReference>
<dbReference type="CDD" id="cd12196">
    <property type="entry name" value="MARK1-3_C"/>
    <property type="match status" value="1"/>
</dbReference>
<dbReference type="FunFam" id="3.30.310.80:FF:000001">
    <property type="entry name" value="Non-specific serine/threonine protein kinase"/>
    <property type="match status" value="1"/>
</dbReference>
<comment type="caution">
    <text evidence="44">The sequence shown here is derived from an EMBL/GenBank/DDBJ whole genome shotgun (WGS) entry which is preliminary data.</text>
</comment>
<dbReference type="GO" id="GO:0016055">
    <property type="term" value="P:Wnt signaling pathway"/>
    <property type="evidence" value="ECO:0007669"/>
    <property type="project" value="UniProtKB-KW"/>
</dbReference>
<dbReference type="InterPro" id="IPR001772">
    <property type="entry name" value="KA1_dom"/>
</dbReference>
<dbReference type="SUPFAM" id="SSF56112">
    <property type="entry name" value="Protein kinase-like (PK-like)"/>
    <property type="match status" value="2"/>
</dbReference>
<keyword evidence="46" id="KW-1267">Proteomics identification</keyword>
<dbReference type="GO" id="GO:0004714">
    <property type="term" value="F:transmembrane receptor protein tyrosine kinase activity"/>
    <property type="evidence" value="ECO:0007669"/>
    <property type="project" value="UniProtKB-EC"/>
</dbReference>
<evidence type="ECO:0000256" key="16">
    <source>
        <dbReference type="ARBA" id="ARBA00022737"/>
    </source>
</evidence>
<dbReference type="FunFam" id="2.60.40.10:FF:000341">
    <property type="entry name" value="inactive tyrosine-protein kinase 7"/>
    <property type="match status" value="1"/>
</dbReference>
<comment type="similarity">
    <text evidence="5">Belongs to the protein kinase superfamily. CAMK Ser/Thr protein kinase family. SNF1 subfamily.</text>
</comment>
<comment type="subunit">
    <text evidence="32">Interacts with MAPT/TAU. Interacts with DLG5 (via coiled-coil domain). Interacts with STK3/MST2 and STK4/MST1 in the presence of DLG5. Interacts with YWHAB, YWHAG, YWHAQ and YWHAZ. Interacts with PKP2 (via N-terminus). Interacts with CDC25C. Interacts with KSR1.</text>
</comment>
<dbReference type="InterPro" id="IPR049508">
    <property type="entry name" value="MARK1-4_cat"/>
</dbReference>
<dbReference type="CDD" id="cd00096">
    <property type="entry name" value="Ig"/>
    <property type="match status" value="1"/>
</dbReference>
<protein>
    <recommendedName>
        <fullName evidence="34">Inactive tyrosine-protein kinase 7</fullName>
        <ecNumber evidence="6">2.7.10.1</ecNumber>
        <ecNumber evidence="7">2.7.11.1</ecNumber>
    </recommendedName>
    <alternativeName>
        <fullName evidence="33">MAP/microtubule affinity-regulating kinase 3</fullName>
    </alternativeName>
    <alternativeName>
        <fullName evidence="35">Protein-tyrosine kinase 7</fullName>
    </alternativeName>
    <alternativeName>
        <fullName evidence="36">Pseudo tyrosine kinase receptor 7</fullName>
    </alternativeName>
    <alternativeName>
        <fullName evidence="37">Tyrosine-protein kinase-like 7</fullName>
    </alternativeName>
</protein>
<evidence type="ECO:0000256" key="5">
    <source>
        <dbReference type="ARBA" id="ARBA00006234"/>
    </source>
</evidence>
<dbReference type="PROSITE" id="PS50835">
    <property type="entry name" value="IG_LIKE"/>
    <property type="match status" value="7"/>
</dbReference>
<evidence type="ECO:0000256" key="8">
    <source>
        <dbReference type="ARBA" id="ARBA00022475"/>
    </source>
</evidence>
<dbReference type="EC" id="2.7.10.1" evidence="6"/>
<evidence type="ECO:0000256" key="23">
    <source>
        <dbReference type="ARBA" id="ARBA00023137"/>
    </source>
</evidence>
<feature type="domain" description="Protein kinase" evidence="41">
    <location>
        <begin position="787"/>
        <end position="1062"/>
    </location>
</feature>
<dbReference type="PROSITE" id="PS50032">
    <property type="entry name" value="KA1"/>
    <property type="match status" value="1"/>
</dbReference>
<evidence type="ECO:0000256" key="22">
    <source>
        <dbReference type="ARBA" id="ARBA00023136"/>
    </source>
</evidence>
<comment type="catalytic activity">
    <reaction evidence="29">
        <text>L-threonyl-[protein] + ATP = O-phospho-L-threonyl-[protein] + ADP + H(+)</text>
        <dbReference type="Rhea" id="RHEA:46608"/>
        <dbReference type="Rhea" id="RHEA-COMP:11060"/>
        <dbReference type="Rhea" id="RHEA-COMP:11605"/>
        <dbReference type="ChEBI" id="CHEBI:15378"/>
        <dbReference type="ChEBI" id="CHEBI:30013"/>
        <dbReference type="ChEBI" id="CHEBI:30616"/>
        <dbReference type="ChEBI" id="CHEBI:61977"/>
        <dbReference type="ChEBI" id="CHEBI:456216"/>
        <dbReference type="EC" id="2.7.11.1"/>
    </reaction>
</comment>